<evidence type="ECO:0000313" key="1">
    <source>
        <dbReference type="EMBL" id="KAJ4706260.1"/>
    </source>
</evidence>
<keyword evidence="2" id="KW-1185">Reference proteome</keyword>
<dbReference type="Proteomes" id="UP001164539">
    <property type="component" value="Chromosome 11"/>
</dbReference>
<comment type="caution">
    <text evidence="1">The sequence shown here is derived from an EMBL/GenBank/DDBJ whole genome shotgun (WGS) entry which is preliminary data.</text>
</comment>
<sequence length="863" mass="99437">METFKLKITKKHHKHLNNPFPPTPRSLPVIEGPLSFNSETLPSHQIYSIGKDFQILWTSDNGGYLSISHQSHPTRSMWSTIPGQSFVSAALAQTQVEESRGSFLIKDRDVRLLCYHQTIEDIRVINQFDDSLYQKTDLNLKDIQFPVLLITGLILGNKLKKEKKKLQSSGIYKDIYVDTKKPCATSRYWLLFDQKTIHQIGFQLKLGQVNFEIQSRGSAKYRHLRWRRGQIRKKKLGWWCFFTRPKGFARISSSSEEEIGELNSKPTEFNRVCLTYSSERNERFYGFGEQFSHMDFKGKRVPIFVQEQGIGRGDQPITFAANLVSYRAGGDWSTTYAPSPFYMTSKMKSVYLEGYDYSVFDLTRQDRVQIQIHGNSVQGRILHGNSPSELIECLTKTIGRPPELPEWIISGAVAGMQGGTDAVRRVWDALRDYKVPVSAFWLQDWVGNRETLIGSQLWWNWEVDTIRYKGWQQLVNDLNAHHVKVMTYCNPCLAPSDEKPNKRRNLFEEAKKLDILVKDNNGDPYMVPNTAFDVGMLDLTHPDAASWFKQILQEMVEDGVKGWMADFGEGLPMDAVLYSGEDPISAHNRYPELWAQINREFVEEWKDNGAGKEREDREEGLVFFMRAGFRDSPKWGMLFWEGDQMVSWQANDGIKSAVVGLLSSGLSGYAFNHSDIGGYCAVNLPFIKYRRSEELLLRWMELSAFTTVFRTHEGNKPSCNTQFYSNHKTLSHFARFAKVYKAWKFYRLQLVKEAAQKGLPVCRHLFLHYPEDERVQSFSYQQFLVGTEILVVPALDKGKKEVKVYFPEGETSSWQHIWTGKIYTGQGFETWVEAPISYPAVFVKADSRVGETFLQNLRNLDIL</sequence>
<accession>A0ACC1X7U9</accession>
<protein>
    <submittedName>
        <fullName evidence="1">Alpha-glucosidase-like protein</fullName>
    </submittedName>
</protein>
<dbReference type="EMBL" id="CM051404">
    <property type="protein sequence ID" value="KAJ4706260.1"/>
    <property type="molecule type" value="Genomic_DNA"/>
</dbReference>
<gene>
    <name evidence="1" type="ORF">OWV82_019933</name>
</gene>
<reference evidence="1 2" key="1">
    <citation type="journal article" date="2023" name="Science">
        <title>Complex scaffold remodeling in plant triterpene biosynthesis.</title>
        <authorList>
            <person name="De La Pena R."/>
            <person name="Hodgson H."/>
            <person name="Liu J.C."/>
            <person name="Stephenson M.J."/>
            <person name="Martin A.C."/>
            <person name="Owen C."/>
            <person name="Harkess A."/>
            <person name="Leebens-Mack J."/>
            <person name="Jimenez L.E."/>
            <person name="Osbourn A."/>
            <person name="Sattely E.S."/>
        </authorList>
    </citation>
    <scope>NUCLEOTIDE SEQUENCE [LARGE SCALE GENOMIC DNA]</scope>
    <source>
        <strain evidence="2">cv. JPN11</strain>
        <tissue evidence="1">Leaf</tissue>
    </source>
</reference>
<proteinExistence type="predicted"/>
<evidence type="ECO:0000313" key="2">
    <source>
        <dbReference type="Proteomes" id="UP001164539"/>
    </source>
</evidence>
<name>A0ACC1X7U9_MELAZ</name>
<organism evidence="1 2">
    <name type="scientific">Melia azedarach</name>
    <name type="common">Chinaberry tree</name>
    <dbReference type="NCBI Taxonomy" id="155640"/>
    <lineage>
        <taxon>Eukaryota</taxon>
        <taxon>Viridiplantae</taxon>
        <taxon>Streptophyta</taxon>
        <taxon>Embryophyta</taxon>
        <taxon>Tracheophyta</taxon>
        <taxon>Spermatophyta</taxon>
        <taxon>Magnoliopsida</taxon>
        <taxon>eudicotyledons</taxon>
        <taxon>Gunneridae</taxon>
        <taxon>Pentapetalae</taxon>
        <taxon>rosids</taxon>
        <taxon>malvids</taxon>
        <taxon>Sapindales</taxon>
        <taxon>Meliaceae</taxon>
        <taxon>Melia</taxon>
    </lineage>
</organism>